<gene>
    <name evidence="2" type="ORF">THIOM_001357</name>
</gene>
<proteinExistence type="predicted"/>
<dbReference type="AlphaFoldDB" id="A0A0A6NZP2"/>
<keyword evidence="1" id="KW-1133">Transmembrane helix</keyword>
<evidence type="ECO:0000313" key="3">
    <source>
        <dbReference type="Proteomes" id="UP000076962"/>
    </source>
</evidence>
<comment type="caution">
    <text evidence="2">The sequence shown here is derived from an EMBL/GenBank/DDBJ whole genome shotgun (WGS) entry which is preliminary data.</text>
</comment>
<accession>A0A0A6NZP2</accession>
<dbReference type="Proteomes" id="UP000076962">
    <property type="component" value="Unassembled WGS sequence"/>
</dbReference>
<name>A0A0A6NZP2_9GAMM</name>
<feature type="transmembrane region" description="Helical" evidence="1">
    <location>
        <begin position="49"/>
        <end position="68"/>
    </location>
</feature>
<protein>
    <submittedName>
        <fullName evidence="2">Transposase, IS4</fullName>
    </submittedName>
</protein>
<evidence type="ECO:0000313" key="2">
    <source>
        <dbReference type="EMBL" id="OAD22826.1"/>
    </source>
</evidence>
<keyword evidence="1" id="KW-0812">Transmembrane</keyword>
<sequence>MPPNLQDRRREESHPSVFKKLLQPALDKVNEQERQFSRHQNQKYNYWDFFRALIFFLTTGISSLRLFINT</sequence>
<keyword evidence="1" id="KW-0472">Membrane</keyword>
<keyword evidence="3" id="KW-1185">Reference proteome</keyword>
<dbReference type="EMBL" id="LUTY01000719">
    <property type="protein sequence ID" value="OAD22826.1"/>
    <property type="molecule type" value="Genomic_DNA"/>
</dbReference>
<organism evidence="2 3">
    <name type="scientific">Candidatus Thiomargarita nelsonii</name>
    <dbReference type="NCBI Taxonomy" id="1003181"/>
    <lineage>
        <taxon>Bacteria</taxon>
        <taxon>Pseudomonadati</taxon>
        <taxon>Pseudomonadota</taxon>
        <taxon>Gammaproteobacteria</taxon>
        <taxon>Thiotrichales</taxon>
        <taxon>Thiotrichaceae</taxon>
        <taxon>Thiomargarita</taxon>
    </lineage>
</organism>
<reference evidence="2 3" key="1">
    <citation type="submission" date="2016-05" db="EMBL/GenBank/DDBJ databases">
        <title>Single-cell genome of chain-forming Candidatus Thiomargarita nelsonii and comparison to other large sulfur-oxidizing bacteria.</title>
        <authorList>
            <person name="Winkel M."/>
            <person name="Salman V."/>
            <person name="Woyke T."/>
            <person name="Schulz-Vogt H."/>
            <person name="Richter M."/>
            <person name="Flood B."/>
            <person name="Bailey J."/>
            <person name="Amann R."/>
            <person name="Mussmann M."/>
        </authorList>
    </citation>
    <scope>NUCLEOTIDE SEQUENCE [LARGE SCALE GENOMIC DNA]</scope>
    <source>
        <strain evidence="2 3">THI036</strain>
    </source>
</reference>
<evidence type="ECO:0000256" key="1">
    <source>
        <dbReference type="SAM" id="Phobius"/>
    </source>
</evidence>